<accession>A0A0S7WUX3</accession>
<dbReference type="GO" id="GO:0008453">
    <property type="term" value="F:alanine-glyoxylate transaminase activity"/>
    <property type="evidence" value="ECO:0007669"/>
    <property type="project" value="TreeGrafter"/>
</dbReference>
<dbReference type="STRING" id="1703770.AMJ39_04655"/>
<comment type="similarity">
    <text evidence="2">Belongs to the class-V pyridoxal-phosphate-dependent aminotransferase family.</text>
</comment>
<dbReference type="GO" id="GO:0019265">
    <property type="term" value="P:glycine biosynthetic process, by transamination of glyoxylate"/>
    <property type="evidence" value="ECO:0007669"/>
    <property type="project" value="TreeGrafter"/>
</dbReference>
<dbReference type="PANTHER" id="PTHR21152:SF40">
    <property type="entry name" value="ALANINE--GLYOXYLATE AMINOTRANSFERASE"/>
    <property type="match status" value="1"/>
</dbReference>
<organism evidence="7 8">
    <name type="scientific">candidate division TA06 bacterium DG_24</name>
    <dbReference type="NCBI Taxonomy" id="1703770"/>
    <lineage>
        <taxon>Bacteria</taxon>
        <taxon>Bacteria division TA06</taxon>
    </lineage>
</organism>
<evidence type="ECO:0000256" key="1">
    <source>
        <dbReference type="ARBA" id="ARBA00001933"/>
    </source>
</evidence>
<dbReference type="Pfam" id="PF00266">
    <property type="entry name" value="Aminotran_5"/>
    <property type="match status" value="1"/>
</dbReference>
<keyword evidence="7" id="KW-0032">Aminotransferase</keyword>
<evidence type="ECO:0000256" key="3">
    <source>
        <dbReference type="ARBA" id="ARBA00022898"/>
    </source>
</evidence>
<evidence type="ECO:0000256" key="4">
    <source>
        <dbReference type="PIRSR" id="PIRSR000524-1"/>
    </source>
</evidence>
<comment type="cofactor">
    <cofactor evidence="1 5">
        <name>pyridoxal 5'-phosphate</name>
        <dbReference type="ChEBI" id="CHEBI:597326"/>
    </cofactor>
</comment>
<sequence>MHKKLFIPGPTEVRPEMLKHMGTPMIGHRSKEFSQLLGEVTPKVQKLLYTKDHVFMSTSSSTGVMEGVVRNLVEKKVLACYCGAFSERWAEIAEANGKETDRLEVEWGRAILPEMVDEKLKKGGHETVIIVHNETSTGVMNPIREVAQMMKEKYPDVLLAVDAVSSMAGVKIDVDGWGLDVCLAGLQKAFALPPGLAVFSVSDRALEKAKKVPHRGYYFDFLVFRKYWDKVQTPTTPSIPHLFALNKQMDDMFREGLEQRFARHGQMAKVARDWGKKHFALYAQPGYESVTLTTYVNTREISVAGLNEELAKRGAVISNGYGKTKEKAFRIAHMGDTTLDELNELLGWIDEILGLS</sequence>
<dbReference type="Proteomes" id="UP000052008">
    <property type="component" value="Unassembled WGS sequence"/>
</dbReference>
<feature type="modified residue" description="N6-(pyridoxal phosphate)lysine" evidence="5">
    <location>
        <position position="188"/>
    </location>
</feature>
<evidence type="ECO:0000313" key="8">
    <source>
        <dbReference type="Proteomes" id="UP000052008"/>
    </source>
</evidence>
<dbReference type="InterPro" id="IPR015424">
    <property type="entry name" value="PyrdxlP-dep_Trfase"/>
</dbReference>
<evidence type="ECO:0000256" key="5">
    <source>
        <dbReference type="PIRSR" id="PIRSR000524-50"/>
    </source>
</evidence>
<dbReference type="Gene3D" id="3.40.640.10">
    <property type="entry name" value="Type I PLP-dependent aspartate aminotransferase-like (Major domain)"/>
    <property type="match status" value="1"/>
</dbReference>
<dbReference type="InterPro" id="IPR015421">
    <property type="entry name" value="PyrdxlP-dep_Trfase_major"/>
</dbReference>
<name>A0A0S7WUX3_UNCT6</name>
<proteinExistence type="inferred from homology"/>
<dbReference type="InterPro" id="IPR000192">
    <property type="entry name" value="Aminotrans_V_dom"/>
</dbReference>
<comment type="caution">
    <text evidence="7">The sequence shown here is derived from an EMBL/GenBank/DDBJ whole genome shotgun (WGS) entry which is preliminary data.</text>
</comment>
<feature type="binding site" evidence="4">
    <location>
        <position position="330"/>
    </location>
    <ligand>
        <name>substrate</name>
    </ligand>
</feature>
<gene>
    <name evidence="7" type="ORF">AMJ39_04655</name>
</gene>
<keyword evidence="7" id="KW-0808">Transferase</keyword>
<dbReference type="EMBL" id="LIZS01000019">
    <property type="protein sequence ID" value="KPJ53436.1"/>
    <property type="molecule type" value="Genomic_DNA"/>
</dbReference>
<keyword evidence="3 5" id="KW-0663">Pyridoxal phosphate</keyword>
<dbReference type="PATRIC" id="fig|1703770.3.peg.1886"/>
<dbReference type="InterPro" id="IPR015422">
    <property type="entry name" value="PyrdxlP-dep_Trfase_small"/>
</dbReference>
<dbReference type="InterPro" id="IPR024169">
    <property type="entry name" value="SP_NH2Trfase/AEP_transaminase"/>
</dbReference>
<dbReference type="PANTHER" id="PTHR21152">
    <property type="entry name" value="AMINOTRANSFERASE CLASS V"/>
    <property type="match status" value="1"/>
</dbReference>
<reference evidence="7 8" key="1">
    <citation type="journal article" date="2015" name="Microbiome">
        <title>Genomic resolution of linkages in carbon, nitrogen, and sulfur cycling among widespread estuary sediment bacteria.</title>
        <authorList>
            <person name="Baker B.J."/>
            <person name="Lazar C.S."/>
            <person name="Teske A.P."/>
            <person name="Dick G.J."/>
        </authorList>
    </citation>
    <scope>NUCLEOTIDE SEQUENCE [LARGE SCALE GENOMIC DNA]</scope>
    <source>
        <strain evidence="7">DG_24</strain>
    </source>
</reference>
<dbReference type="PIRSF" id="PIRSF000524">
    <property type="entry name" value="SPT"/>
    <property type="match status" value="1"/>
</dbReference>
<evidence type="ECO:0000259" key="6">
    <source>
        <dbReference type="Pfam" id="PF00266"/>
    </source>
</evidence>
<dbReference type="Gene3D" id="3.90.1150.10">
    <property type="entry name" value="Aspartate Aminotransferase, domain 1"/>
    <property type="match status" value="1"/>
</dbReference>
<protein>
    <submittedName>
        <fullName evidence="7">Aminotransferase</fullName>
    </submittedName>
</protein>
<evidence type="ECO:0000256" key="2">
    <source>
        <dbReference type="ARBA" id="ARBA00009236"/>
    </source>
</evidence>
<dbReference type="AlphaFoldDB" id="A0A0S7WUX3"/>
<dbReference type="SUPFAM" id="SSF53383">
    <property type="entry name" value="PLP-dependent transferases"/>
    <property type="match status" value="1"/>
</dbReference>
<feature type="domain" description="Aminotransferase class V" evidence="6">
    <location>
        <begin position="24"/>
        <end position="319"/>
    </location>
</feature>
<evidence type="ECO:0000313" key="7">
    <source>
        <dbReference type="EMBL" id="KPJ53436.1"/>
    </source>
</evidence>
<dbReference type="GO" id="GO:0004760">
    <property type="term" value="F:L-serine-pyruvate transaminase activity"/>
    <property type="evidence" value="ECO:0007669"/>
    <property type="project" value="TreeGrafter"/>
</dbReference>